<dbReference type="SUPFAM" id="SSF53474">
    <property type="entry name" value="alpha/beta-Hydrolases"/>
    <property type="match status" value="1"/>
</dbReference>
<name>A0A4Q9VXC5_9HYPH</name>
<keyword evidence="1" id="KW-0378">Hydrolase</keyword>
<comment type="caution">
    <text evidence="1">The sequence shown here is derived from an EMBL/GenBank/DDBJ whole genome shotgun (WGS) entry which is preliminary data.</text>
</comment>
<sequence length="421" mass="44630">MPPAAAVSAERSADTPRRRAVRLASLVVALGLAACGGRSETALLPTTLTAEGTSRVDMLVATTRAATGKPEAPYTGERGAEVSLDRFVVSIPPEAARKVGEIQWPETSPADPAKSFAVLEDRRLTKPEAVAWFHRSGSRRMLVFVHGFNTRYDEAVFRFAQLVHDSGTDFVPVLFSWPSRGSVWAYAYDRESTIASRDALESVLRGAAADPAVSDVTVLAHSMGGWLAVEALRQMAIREGKVPSKIGNLILASPDLDVDVFRGQIARIGRSPRVTLFVSRDDRALELSKRLAGGVDRLGAIDPSTEPARGTLEKAGVTVLDLTALRTGDNLNHGKFAQSPEIVRLLGQRLIAGQSVTDSQVGLGDRLGAVALGAAGTVGSAASFVVTAPIAVFDPQTRSGLGERGSRVGEGLFGTFDPLLK</sequence>
<dbReference type="Pfam" id="PF05990">
    <property type="entry name" value="DUF900"/>
    <property type="match status" value="1"/>
</dbReference>
<dbReference type="PIRSF" id="PIRSF033909">
    <property type="entry name" value="UCP033909"/>
    <property type="match status" value="1"/>
</dbReference>
<dbReference type="InterPro" id="IPR014586">
    <property type="entry name" value="UCP033909"/>
</dbReference>
<proteinExistence type="predicted"/>
<dbReference type="GO" id="GO:0016787">
    <property type="term" value="F:hydrolase activity"/>
    <property type="evidence" value="ECO:0007669"/>
    <property type="project" value="UniProtKB-KW"/>
</dbReference>
<dbReference type="EMBL" id="SJFN01000002">
    <property type="protein sequence ID" value="TBW40931.1"/>
    <property type="molecule type" value="Genomic_DNA"/>
</dbReference>
<keyword evidence="2" id="KW-1185">Reference proteome</keyword>
<dbReference type="Gene3D" id="3.40.50.1820">
    <property type="entry name" value="alpha/beta hydrolase"/>
    <property type="match status" value="1"/>
</dbReference>
<evidence type="ECO:0000313" key="2">
    <source>
        <dbReference type="Proteomes" id="UP000292781"/>
    </source>
</evidence>
<dbReference type="AlphaFoldDB" id="A0A4Q9VXC5"/>
<organism evidence="1 2">
    <name type="scientific">Siculibacillus lacustris</name>
    <dbReference type="NCBI Taxonomy" id="1549641"/>
    <lineage>
        <taxon>Bacteria</taxon>
        <taxon>Pseudomonadati</taxon>
        <taxon>Pseudomonadota</taxon>
        <taxon>Alphaproteobacteria</taxon>
        <taxon>Hyphomicrobiales</taxon>
        <taxon>Ancalomicrobiaceae</taxon>
        <taxon>Siculibacillus</taxon>
    </lineage>
</organism>
<protein>
    <submittedName>
        <fullName evidence="1">Alpha/beta fold hydrolase</fullName>
    </submittedName>
</protein>
<dbReference type="PANTHER" id="PTHR36513:SF1">
    <property type="entry name" value="TRANSMEMBRANE PROTEIN"/>
    <property type="match status" value="1"/>
</dbReference>
<gene>
    <name evidence="1" type="ORF">EYW49_01900</name>
</gene>
<dbReference type="InterPro" id="IPR010297">
    <property type="entry name" value="DUF900_hydrolase"/>
</dbReference>
<dbReference type="Proteomes" id="UP000292781">
    <property type="component" value="Unassembled WGS sequence"/>
</dbReference>
<dbReference type="InterPro" id="IPR029058">
    <property type="entry name" value="AB_hydrolase_fold"/>
</dbReference>
<dbReference type="RefSeq" id="WP_131305392.1">
    <property type="nucleotide sequence ID" value="NZ_SJFN01000002.1"/>
</dbReference>
<accession>A0A4Q9VXC5</accession>
<evidence type="ECO:0000313" key="1">
    <source>
        <dbReference type="EMBL" id="TBW40931.1"/>
    </source>
</evidence>
<dbReference type="PANTHER" id="PTHR36513">
    <property type="entry name" value="ABC TRANSMEMBRANE TYPE-1 DOMAIN-CONTAINING PROTEIN"/>
    <property type="match status" value="1"/>
</dbReference>
<dbReference type="OrthoDB" id="9797755at2"/>
<reference evidence="1 2" key="1">
    <citation type="submission" date="2019-02" db="EMBL/GenBank/DDBJ databases">
        <title>Siculibacillus lacustris gen. nov., sp. nov., a new rosette-forming bacterium isolated from a freshwater crater lake (Lake St. Ana, Romania).</title>
        <authorList>
            <person name="Felfoldi T."/>
            <person name="Marton Z."/>
            <person name="Szabo A."/>
            <person name="Mentes A."/>
            <person name="Boka K."/>
            <person name="Marialigeti K."/>
            <person name="Mathe I."/>
            <person name="Koncz M."/>
            <person name="Schumann P."/>
            <person name="Toth E."/>
        </authorList>
    </citation>
    <scope>NUCLEOTIDE SEQUENCE [LARGE SCALE GENOMIC DNA]</scope>
    <source>
        <strain evidence="1 2">SA-279</strain>
    </source>
</reference>